<organism evidence="4 5">
    <name type="scientific">Ciona intestinalis</name>
    <name type="common">Transparent sea squirt</name>
    <name type="synonym">Ascidia intestinalis</name>
    <dbReference type="NCBI Taxonomy" id="7719"/>
    <lineage>
        <taxon>Eukaryota</taxon>
        <taxon>Metazoa</taxon>
        <taxon>Chordata</taxon>
        <taxon>Tunicata</taxon>
        <taxon>Ascidiacea</taxon>
        <taxon>Phlebobranchia</taxon>
        <taxon>Cionidae</taxon>
        <taxon>Ciona</taxon>
    </lineage>
</organism>
<dbReference type="InterPro" id="IPR001680">
    <property type="entry name" value="WD40_rpt"/>
</dbReference>
<dbReference type="SUPFAM" id="SSF50978">
    <property type="entry name" value="WD40 repeat-like"/>
    <property type="match status" value="1"/>
</dbReference>
<dbReference type="STRING" id="7719.ENSCINP00000030652"/>
<dbReference type="Gene3D" id="2.130.10.10">
    <property type="entry name" value="YVTN repeat-like/Quinoprotein amine dehydrogenase"/>
    <property type="match status" value="1"/>
</dbReference>
<dbReference type="InterPro" id="IPR036322">
    <property type="entry name" value="WD40_repeat_dom_sf"/>
</dbReference>
<dbReference type="InParanoid" id="H2XLX0"/>
<reference evidence="4" key="3">
    <citation type="submission" date="2025-08" db="UniProtKB">
        <authorList>
            <consortium name="Ensembl"/>
        </authorList>
    </citation>
    <scope>IDENTIFICATION</scope>
</reference>
<dbReference type="HOGENOM" id="CLU_005019_0_0_1"/>
<keyword evidence="2" id="KW-0677">Repeat</keyword>
<evidence type="ECO:0000256" key="2">
    <source>
        <dbReference type="ARBA" id="ARBA00022737"/>
    </source>
</evidence>
<dbReference type="AlphaFoldDB" id="H2XLX0"/>
<dbReference type="SMART" id="SM00320">
    <property type="entry name" value="WD40"/>
    <property type="match status" value="3"/>
</dbReference>
<name>H2XLX0_CIOIN</name>
<dbReference type="PROSITE" id="PS50082">
    <property type="entry name" value="WD_REPEATS_2"/>
    <property type="match status" value="1"/>
</dbReference>
<evidence type="ECO:0000313" key="4">
    <source>
        <dbReference type="Ensembl" id="ENSCINP00000030652.1"/>
    </source>
</evidence>
<dbReference type="Ensembl" id="ENSCINT00000035544.1">
    <property type="protein sequence ID" value="ENSCINP00000030652.1"/>
    <property type="gene ID" value="ENSCING00000024544.1"/>
</dbReference>
<dbReference type="InterPro" id="IPR015943">
    <property type="entry name" value="WD40/YVTN_repeat-like_dom_sf"/>
</dbReference>
<proteinExistence type="predicted"/>
<feature type="repeat" description="WD" evidence="3">
    <location>
        <begin position="275"/>
        <end position="316"/>
    </location>
</feature>
<dbReference type="Pfam" id="PF00400">
    <property type="entry name" value="WD40"/>
    <property type="match status" value="1"/>
</dbReference>
<evidence type="ECO:0000256" key="1">
    <source>
        <dbReference type="ARBA" id="ARBA00022574"/>
    </source>
</evidence>
<dbReference type="PROSITE" id="PS50294">
    <property type="entry name" value="WD_REPEATS_REGION"/>
    <property type="match status" value="1"/>
</dbReference>
<dbReference type="EMBL" id="EAAA01000841">
    <property type="status" value="NOT_ANNOTATED_CDS"/>
    <property type="molecule type" value="Genomic_DNA"/>
</dbReference>
<dbReference type="GeneTree" id="ENSGT00390000007686"/>
<reference evidence="5" key="1">
    <citation type="journal article" date="2002" name="Science">
        <title>The draft genome of Ciona intestinalis: insights into chordate and vertebrate origins.</title>
        <authorList>
            <person name="Dehal P."/>
            <person name="Satou Y."/>
            <person name="Campbell R.K."/>
            <person name="Chapman J."/>
            <person name="Degnan B."/>
            <person name="De Tomaso A."/>
            <person name="Davidson B."/>
            <person name="Di Gregorio A."/>
            <person name="Gelpke M."/>
            <person name="Goodstein D.M."/>
            <person name="Harafuji N."/>
            <person name="Hastings K.E."/>
            <person name="Ho I."/>
            <person name="Hotta K."/>
            <person name="Huang W."/>
            <person name="Kawashima T."/>
            <person name="Lemaire P."/>
            <person name="Martinez D."/>
            <person name="Meinertzhagen I.A."/>
            <person name="Necula S."/>
            <person name="Nonaka M."/>
            <person name="Putnam N."/>
            <person name="Rash S."/>
            <person name="Saiga H."/>
            <person name="Satake M."/>
            <person name="Terry A."/>
            <person name="Yamada L."/>
            <person name="Wang H.G."/>
            <person name="Awazu S."/>
            <person name="Azumi K."/>
            <person name="Boore J."/>
            <person name="Branno M."/>
            <person name="Chin-Bow S."/>
            <person name="DeSantis R."/>
            <person name="Doyle S."/>
            <person name="Francino P."/>
            <person name="Keys D.N."/>
            <person name="Haga S."/>
            <person name="Hayashi H."/>
            <person name="Hino K."/>
            <person name="Imai K.S."/>
            <person name="Inaba K."/>
            <person name="Kano S."/>
            <person name="Kobayashi K."/>
            <person name="Kobayashi M."/>
            <person name="Lee B.I."/>
            <person name="Makabe K.W."/>
            <person name="Manohar C."/>
            <person name="Matassi G."/>
            <person name="Medina M."/>
            <person name="Mochizuki Y."/>
            <person name="Mount S."/>
            <person name="Morishita T."/>
            <person name="Miura S."/>
            <person name="Nakayama A."/>
            <person name="Nishizaka S."/>
            <person name="Nomoto H."/>
            <person name="Ohta F."/>
            <person name="Oishi K."/>
            <person name="Rigoutsos I."/>
            <person name="Sano M."/>
            <person name="Sasaki A."/>
            <person name="Sasakura Y."/>
            <person name="Shoguchi E."/>
            <person name="Shin-i T."/>
            <person name="Spagnuolo A."/>
            <person name="Stainier D."/>
            <person name="Suzuki M.M."/>
            <person name="Tassy O."/>
            <person name="Takatori N."/>
            <person name="Tokuoka M."/>
            <person name="Yagi K."/>
            <person name="Yoshizaki F."/>
            <person name="Wada S."/>
            <person name="Zhang C."/>
            <person name="Hyatt P.D."/>
            <person name="Larimer F."/>
            <person name="Detter C."/>
            <person name="Doggett N."/>
            <person name="Glavina T."/>
            <person name="Hawkins T."/>
            <person name="Richardson P."/>
            <person name="Lucas S."/>
            <person name="Kohara Y."/>
            <person name="Levine M."/>
            <person name="Satoh N."/>
            <person name="Rokhsar D.S."/>
        </authorList>
    </citation>
    <scope>NUCLEOTIDE SEQUENCE [LARGE SCALE GENOMIC DNA]</scope>
</reference>
<reference evidence="4" key="4">
    <citation type="submission" date="2025-09" db="UniProtKB">
        <authorList>
            <consortium name="Ensembl"/>
        </authorList>
    </citation>
    <scope>IDENTIFICATION</scope>
</reference>
<keyword evidence="5" id="KW-1185">Reference proteome</keyword>
<sequence length="328" mass="36420">MSAEGGIRDGNVKVHFNTREGVYKQMPISEYFYPKRVPFTQGPASTSTPVKTSFVKVNDGKEDQDCVCLTVGRELFYFMYKSIKDHSQPLEFLDKRTYKGVAPTCHDINQKSANAESVKVAVGFIAGQVQIIDVGTKQSLQIMNEDRCVEKSKVTCVRWFPNSENTLLSAHISGFMYTYDVSQPCPNVVPQYHSHPDKVGDGYMIHSIKVKSSTSNTNGNGVGTGNPLCRWTMTTDGSGVHNFSFSPCGRFIAIVTQNGYLRILDINTYDLLGCMKSYFGGLLSCCWSPDGRYVVTGGEDDLISVWSFCEKNVIARGRGHKSWVNDVS</sequence>
<dbReference type="Proteomes" id="UP000008144">
    <property type="component" value="Chromosome 11"/>
</dbReference>
<evidence type="ECO:0000256" key="3">
    <source>
        <dbReference type="PROSITE-ProRule" id="PRU00221"/>
    </source>
</evidence>
<accession>H2XLX0</accession>
<reference evidence="4" key="2">
    <citation type="journal article" date="2008" name="Genome Biol.">
        <title>Improved genome assembly and evidence-based global gene model set for the chordate Ciona intestinalis: new insight into intron and operon populations.</title>
        <authorList>
            <person name="Satou Y."/>
            <person name="Mineta K."/>
            <person name="Ogasawara M."/>
            <person name="Sasakura Y."/>
            <person name="Shoguchi E."/>
            <person name="Ueno K."/>
            <person name="Yamada L."/>
            <person name="Matsumoto J."/>
            <person name="Wasserscheid J."/>
            <person name="Dewar K."/>
            <person name="Wiley G.B."/>
            <person name="Macmil S.L."/>
            <person name="Roe B.A."/>
            <person name="Zeller R.W."/>
            <person name="Hastings K.E."/>
            <person name="Lemaire P."/>
            <person name="Lindquist E."/>
            <person name="Endo T."/>
            <person name="Hotta K."/>
            <person name="Inaba K."/>
        </authorList>
    </citation>
    <scope>NUCLEOTIDE SEQUENCE [LARGE SCALE GENOMIC DNA]</scope>
    <source>
        <strain evidence="4">wild type</strain>
    </source>
</reference>
<dbReference type="OMA" id="CHDINQK"/>
<protein>
    <submittedName>
        <fullName evidence="4">Uncharacterized protein</fullName>
    </submittedName>
</protein>
<keyword evidence="1 3" id="KW-0853">WD repeat</keyword>
<dbReference type="InterPro" id="IPR051362">
    <property type="entry name" value="WD_repeat_creC_regulators"/>
</dbReference>
<dbReference type="PANTHER" id="PTHR14107">
    <property type="entry name" value="WD REPEAT PROTEIN"/>
    <property type="match status" value="1"/>
</dbReference>
<dbReference type="FunCoup" id="H2XLX0">
    <property type="interactions" value="147"/>
</dbReference>
<evidence type="ECO:0000313" key="5">
    <source>
        <dbReference type="Proteomes" id="UP000008144"/>
    </source>
</evidence>
<dbReference type="PANTHER" id="PTHR14107:SF16">
    <property type="entry name" value="AT02583P"/>
    <property type="match status" value="1"/>
</dbReference>